<proteinExistence type="predicted"/>
<dbReference type="InterPro" id="IPR012340">
    <property type="entry name" value="NA-bd_OB-fold"/>
</dbReference>
<feature type="transmembrane region" description="Helical" evidence="5">
    <location>
        <begin position="299"/>
        <end position="316"/>
    </location>
</feature>
<dbReference type="Gene3D" id="2.40.50.140">
    <property type="entry name" value="Nucleic acid-binding proteins"/>
    <property type="match status" value="1"/>
</dbReference>
<gene>
    <name evidence="9" type="ORF">SAMN05660235_02605</name>
</gene>
<dbReference type="SUPFAM" id="SSF52096">
    <property type="entry name" value="ClpP/crotonase"/>
    <property type="match status" value="1"/>
</dbReference>
<dbReference type="AlphaFoldDB" id="A0A1G7NKF7"/>
<feature type="domain" description="NfeD integral membrane" evidence="7">
    <location>
        <begin position="230"/>
        <end position="343"/>
    </location>
</feature>
<feature type="domain" description="NfeD1b N-terminal" evidence="8">
    <location>
        <begin position="32"/>
        <end position="210"/>
    </location>
</feature>
<dbReference type="PANTHER" id="PTHR33507:SF3">
    <property type="entry name" value="INNER MEMBRANE PROTEIN YBBJ"/>
    <property type="match status" value="1"/>
</dbReference>
<dbReference type="SUPFAM" id="SSF141322">
    <property type="entry name" value="NfeD domain-like"/>
    <property type="match status" value="1"/>
</dbReference>
<dbReference type="PANTHER" id="PTHR33507">
    <property type="entry name" value="INNER MEMBRANE PROTEIN YBBJ"/>
    <property type="match status" value="1"/>
</dbReference>
<dbReference type="InterPro" id="IPR029045">
    <property type="entry name" value="ClpP/crotonase-like_dom_sf"/>
</dbReference>
<reference evidence="10" key="1">
    <citation type="submission" date="2016-10" db="EMBL/GenBank/DDBJ databases">
        <authorList>
            <person name="Varghese N."/>
            <person name="Submissions S."/>
        </authorList>
    </citation>
    <scope>NUCLEOTIDE SEQUENCE [LARGE SCALE GENOMIC DNA]</scope>
    <source>
        <strain evidence="10">DSM 23256</strain>
    </source>
</reference>
<feature type="transmembrane region" description="Helical" evidence="5">
    <location>
        <begin position="322"/>
        <end position="343"/>
    </location>
</feature>
<dbReference type="GO" id="GO:0005886">
    <property type="term" value="C:plasma membrane"/>
    <property type="evidence" value="ECO:0007669"/>
    <property type="project" value="TreeGrafter"/>
</dbReference>
<dbReference type="InterPro" id="IPR002810">
    <property type="entry name" value="NfeD-like_C"/>
</dbReference>
<dbReference type="Proteomes" id="UP000243333">
    <property type="component" value="Unassembled WGS sequence"/>
</dbReference>
<keyword evidence="10" id="KW-1185">Reference proteome</keyword>
<keyword evidence="3 5" id="KW-1133">Transmembrane helix</keyword>
<evidence type="ECO:0000256" key="5">
    <source>
        <dbReference type="SAM" id="Phobius"/>
    </source>
</evidence>
<keyword evidence="4 5" id="KW-0472">Membrane</keyword>
<dbReference type="Pfam" id="PF25145">
    <property type="entry name" value="NfeD1b_N"/>
    <property type="match status" value="1"/>
</dbReference>
<evidence type="ECO:0000256" key="2">
    <source>
        <dbReference type="ARBA" id="ARBA00022692"/>
    </source>
</evidence>
<evidence type="ECO:0000313" key="9">
    <source>
        <dbReference type="EMBL" id="SDF74605.1"/>
    </source>
</evidence>
<dbReference type="InterPro" id="IPR056739">
    <property type="entry name" value="NfeD_membrane"/>
</dbReference>
<dbReference type="InterPro" id="IPR052165">
    <property type="entry name" value="Membrane_assoc_protease"/>
</dbReference>
<dbReference type="EMBL" id="FNBU01000026">
    <property type="protein sequence ID" value="SDF74605.1"/>
    <property type="molecule type" value="Genomic_DNA"/>
</dbReference>
<dbReference type="InterPro" id="IPR056738">
    <property type="entry name" value="NfeD1b_N"/>
</dbReference>
<name>A0A1G7NKF7_9FIRM</name>
<keyword evidence="2 5" id="KW-0812">Transmembrane</keyword>
<dbReference type="Gene3D" id="3.90.226.10">
    <property type="entry name" value="2-enoyl-CoA Hydratase, Chain A, domain 1"/>
    <property type="match status" value="1"/>
</dbReference>
<evidence type="ECO:0000313" key="10">
    <source>
        <dbReference type="Proteomes" id="UP000243333"/>
    </source>
</evidence>
<sequence length="436" mass="46488">MRYKLLAVVFLLIFIFSLAGPNVLAADERQPVLLIPIKGEINASQAALVRRVLTEASTQKAQAVLVEIDTFGGLVDPAVAIRDIIIDYPLPTICYIKNRAWSAGALIALAHKHIVIAPGGSLGAAEPIPATEKTIAALKAEFAATANKRGRDPRIAEAMVDKTLGLPGYAQPGQILALTDYQAQQVGYADLVAPDRETVLKHYGLANAPLIEYAPGWTERAAGWLSDPTVKSLLLSIIFLAVLTEIKTAGIGVAALLGLGAALLFFGSQWLTGFAGWLEILLFIGGLILLAMELYVPGFGLFGLTGIVAILASFFLTLGGGFLALNVLAGSLILAVIIFLLIVKRLPASKLWARLVLKESETTQAGFVSARDYSQFVGKTGTVISFLRPAGMIEIEGTQLDVLSEGRYVPPGTKVKVINVNGGRIVVRPINDEEER</sequence>
<dbReference type="Pfam" id="PF24961">
    <property type="entry name" value="NfeD_membrane"/>
    <property type="match status" value="1"/>
</dbReference>
<organism evidence="9 10">
    <name type="scientific">Sporolituus thermophilus DSM 23256</name>
    <dbReference type="NCBI Taxonomy" id="1123285"/>
    <lineage>
        <taxon>Bacteria</taxon>
        <taxon>Bacillati</taxon>
        <taxon>Bacillota</taxon>
        <taxon>Negativicutes</taxon>
        <taxon>Selenomonadales</taxon>
        <taxon>Sporomusaceae</taxon>
        <taxon>Sporolituus</taxon>
    </lineage>
</organism>
<dbReference type="STRING" id="1123285.SAMN05660235_02605"/>
<keyword evidence="9" id="KW-0645">Protease</keyword>
<protein>
    <submittedName>
        <fullName evidence="9">Membrane-bound serine protease (ClpP class)</fullName>
    </submittedName>
</protein>
<evidence type="ECO:0000259" key="6">
    <source>
        <dbReference type="Pfam" id="PF01957"/>
    </source>
</evidence>
<evidence type="ECO:0000256" key="3">
    <source>
        <dbReference type="ARBA" id="ARBA00022989"/>
    </source>
</evidence>
<evidence type="ECO:0000256" key="1">
    <source>
        <dbReference type="ARBA" id="ARBA00004141"/>
    </source>
</evidence>
<feature type="transmembrane region" description="Helical" evidence="5">
    <location>
        <begin position="274"/>
        <end position="292"/>
    </location>
</feature>
<keyword evidence="9" id="KW-0378">Hydrolase</keyword>
<accession>A0A1G7NKF7</accession>
<dbReference type="GO" id="GO:0006508">
    <property type="term" value="P:proteolysis"/>
    <property type="evidence" value="ECO:0007669"/>
    <property type="project" value="UniProtKB-KW"/>
</dbReference>
<dbReference type="GO" id="GO:0008233">
    <property type="term" value="F:peptidase activity"/>
    <property type="evidence" value="ECO:0007669"/>
    <property type="project" value="UniProtKB-KW"/>
</dbReference>
<dbReference type="RefSeq" id="WP_093691548.1">
    <property type="nucleotide sequence ID" value="NZ_FNBU01000026.1"/>
</dbReference>
<dbReference type="Pfam" id="PF01957">
    <property type="entry name" value="NfeD"/>
    <property type="match status" value="1"/>
</dbReference>
<comment type="subcellular location">
    <subcellularLocation>
        <location evidence="1">Membrane</location>
        <topology evidence="1">Multi-pass membrane protein</topology>
    </subcellularLocation>
</comment>
<evidence type="ECO:0000256" key="4">
    <source>
        <dbReference type="ARBA" id="ARBA00023136"/>
    </source>
</evidence>
<feature type="domain" description="NfeD-like C-terminal" evidence="6">
    <location>
        <begin position="375"/>
        <end position="429"/>
    </location>
</feature>
<dbReference type="OrthoDB" id="9806253at2"/>
<evidence type="ECO:0000259" key="7">
    <source>
        <dbReference type="Pfam" id="PF24961"/>
    </source>
</evidence>
<evidence type="ECO:0000259" key="8">
    <source>
        <dbReference type="Pfam" id="PF25145"/>
    </source>
</evidence>
<dbReference type="CDD" id="cd07021">
    <property type="entry name" value="Clp_protease_NfeD_like"/>
    <property type="match status" value="1"/>
</dbReference>